<comment type="similarity">
    <text evidence="2">Belongs to the TonB-dependent receptor family.</text>
</comment>
<keyword evidence="2" id="KW-0812">Transmembrane</keyword>
<organism evidence="4 5">
    <name type="scientific">Niabella ginsengisoli</name>
    <dbReference type="NCBI Taxonomy" id="522298"/>
    <lineage>
        <taxon>Bacteria</taxon>
        <taxon>Pseudomonadati</taxon>
        <taxon>Bacteroidota</taxon>
        <taxon>Chitinophagia</taxon>
        <taxon>Chitinophagales</taxon>
        <taxon>Chitinophagaceae</taxon>
        <taxon>Niabella</taxon>
    </lineage>
</organism>
<keyword evidence="5" id="KW-1185">Reference proteome</keyword>
<dbReference type="NCBIfam" id="TIGR04057">
    <property type="entry name" value="SusC_RagA_signa"/>
    <property type="match status" value="1"/>
</dbReference>
<dbReference type="InterPro" id="IPR039426">
    <property type="entry name" value="TonB-dep_rcpt-like"/>
</dbReference>
<evidence type="ECO:0000313" key="5">
    <source>
        <dbReference type="Proteomes" id="UP001202248"/>
    </source>
</evidence>
<dbReference type="PANTHER" id="PTHR30069:SF29">
    <property type="entry name" value="HEMOGLOBIN AND HEMOGLOBIN-HAPTOGLOBIN-BINDING PROTEIN 1-RELATED"/>
    <property type="match status" value="1"/>
</dbReference>
<dbReference type="InterPro" id="IPR012910">
    <property type="entry name" value="Plug_dom"/>
</dbReference>
<evidence type="ECO:0000256" key="1">
    <source>
        <dbReference type="ARBA" id="ARBA00022729"/>
    </source>
</evidence>
<dbReference type="SUPFAM" id="SSF49464">
    <property type="entry name" value="Carboxypeptidase regulatory domain-like"/>
    <property type="match status" value="1"/>
</dbReference>
<protein>
    <submittedName>
        <fullName evidence="4">Carboxypeptidase-like regulatory domain-containing protein</fullName>
    </submittedName>
</protein>
<dbReference type="EMBL" id="JAKWBL010000001">
    <property type="protein sequence ID" value="MCH5596826.1"/>
    <property type="molecule type" value="Genomic_DNA"/>
</dbReference>
<name>A0ABS9SES8_9BACT</name>
<keyword evidence="2" id="KW-0998">Cell outer membrane</keyword>
<proteinExistence type="inferred from homology"/>
<dbReference type="Pfam" id="PF07715">
    <property type="entry name" value="Plug"/>
    <property type="match status" value="1"/>
</dbReference>
<accession>A0ABS9SES8</accession>
<dbReference type="Gene3D" id="2.60.40.1120">
    <property type="entry name" value="Carboxypeptidase-like, regulatory domain"/>
    <property type="match status" value="1"/>
</dbReference>
<dbReference type="InterPro" id="IPR037066">
    <property type="entry name" value="Plug_dom_sf"/>
</dbReference>
<feature type="domain" description="TonB-dependent receptor plug" evidence="3">
    <location>
        <begin position="96"/>
        <end position="203"/>
    </location>
</feature>
<dbReference type="PANTHER" id="PTHR30069">
    <property type="entry name" value="TONB-DEPENDENT OUTER MEMBRANE RECEPTOR"/>
    <property type="match status" value="1"/>
</dbReference>
<dbReference type="Proteomes" id="UP001202248">
    <property type="component" value="Unassembled WGS sequence"/>
</dbReference>
<evidence type="ECO:0000313" key="4">
    <source>
        <dbReference type="EMBL" id="MCH5596826.1"/>
    </source>
</evidence>
<dbReference type="PROSITE" id="PS52016">
    <property type="entry name" value="TONB_DEPENDENT_REC_3"/>
    <property type="match status" value="1"/>
</dbReference>
<comment type="subcellular location">
    <subcellularLocation>
        <location evidence="2">Cell outer membrane</location>
        <topology evidence="2">Multi-pass membrane protein</topology>
    </subcellularLocation>
</comment>
<evidence type="ECO:0000256" key="2">
    <source>
        <dbReference type="PROSITE-ProRule" id="PRU01360"/>
    </source>
</evidence>
<keyword evidence="2" id="KW-1134">Transmembrane beta strand</keyword>
<dbReference type="InterPro" id="IPR023997">
    <property type="entry name" value="TonB-dep_OMP_SusC/RagA_CS"/>
</dbReference>
<dbReference type="RefSeq" id="WP_240826241.1">
    <property type="nucleotide sequence ID" value="NZ_JAKWBL010000001.1"/>
</dbReference>
<sequence length="235" mass="24544">MAQANIVSGFVKTAEGVPLMGVTVSVKNTNRATLTESSGYFSISASSEETLEFSSVGYTTQSVLVGDSKEISISLLAKESDMDEVVVVGYGTQKRSNVTGAVASIDVEKTLGSRPIADAGRGLQGVIPGLSVRIPSGEVGSDPLMRIRGFVGSIEGSSQPLILVNNVEVPSIQMINPNDIESVSILKDASASSIYGAKAAFGVILITTKRGAKTDGVNLTYSNNLSWQNPAKKLK</sequence>
<keyword evidence="1" id="KW-0732">Signal</keyword>
<reference evidence="4 5" key="1">
    <citation type="submission" date="2022-02" db="EMBL/GenBank/DDBJ databases">
        <authorList>
            <person name="Min J."/>
        </authorList>
    </citation>
    <scope>NUCLEOTIDE SEQUENCE [LARGE SCALE GENOMIC DNA]</scope>
    <source>
        <strain evidence="4 5">GR10-1</strain>
    </source>
</reference>
<dbReference type="Pfam" id="PF13715">
    <property type="entry name" value="CarbopepD_reg_2"/>
    <property type="match status" value="1"/>
</dbReference>
<gene>
    <name evidence="4" type="ORF">MKP09_02245</name>
</gene>
<comment type="caution">
    <text evidence="4">The sequence shown here is derived from an EMBL/GenBank/DDBJ whole genome shotgun (WGS) entry which is preliminary data.</text>
</comment>
<evidence type="ECO:0000259" key="3">
    <source>
        <dbReference type="Pfam" id="PF07715"/>
    </source>
</evidence>
<dbReference type="InterPro" id="IPR008969">
    <property type="entry name" value="CarboxyPept-like_regulatory"/>
</dbReference>
<dbReference type="Gene3D" id="2.170.130.10">
    <property type="entry name" value="TonB-dependent receptor, plug domain"/>
    <property type="match status" value="1"/>
</dbReference>
<keyword evidence="2" id="KW-0472">Membrane</keyword>
<dbReference type="SUPFAM" id="SSF56935">
    <property type="entry name" value="Porins"/>
    <property type="match status" value="1"/>
</dbReference>
<keyword evidence="2" id="KW-0813">Transport</keyword>